<dbReference type="KEGG" id="ast:Asulf_01181"/>
<name>N0BLR6_9EURY</name>
<accession>N0BLR6</accession>
<dbReference type="EMBL" id="CP005290">
    <property type="protein sequence ID" value="AGK61180.1"/>
    <property type="molecule type" value="Genomic_DNA"/>
</dbReference>
<feature type="compositionally biased region" description="Acidic residues" evidence="1">
    <location>
        <begin position="369"/>
        <end position="380"/>
    </location>
</feature>
<dbReference type="Proteomes" id="UP000013307">
    <property type="component" value="Chromosome"/>
</dbReference>
<feature type="region of interest" description="Disordered" evidence="1">
    <location>
        <begin position="332"/>
        <end position="380"/>
    </location>
</feature>
<keyword evidence="3" id="KW-1185">Reference proteome</keyword>
<dbReference type="HOGENOM" id="CLU_726846_0_0_2"/>
<reference evidence="2 3" key="1">
    <citation type="journal article" date="2013" name="Genome Announc.">
        <title>Complete Genome Sequence of the Thermophilic and Facultatively Chemolithoautotrophic Sulfate Reducer Archaeoglobus sulfaticallidus Strain PM70-1T.</title>
        <authorList>
            <person name="Stokke R."/>
            <person name="Hocking W.P."/>
            <person name="Steinsbu B.O."/>
            <person name="Steen I.H."/>
        </authorList>
    </citation>
    <scope>NUCLEOTIDE SEQUENCE [LARGE SCALE GENOMIC DNA]</scope>
    <source>
        <strain evidence="2">PM70-1</strain>
    </source>
</reference>
<evidence type="ECO:0000313" key="3">
    <source>
        <dbReference type="Proteomes" id="UP000013307"/>
    </source>
</evidence>
<protein>
    <submittedName>
        <fullName evidence="2">Uncharacterized protein</fullName>
    </submittedName>
</protein>
<organism evidence="2 3">
    <name type="scientific">Archaeoglobus sulfaticallidus PM70-1</name>
    <dbReference type="NCBI Taxonomy" id="387631"/>
    <lineage>
        <taxon>Archaea</taxon>
        <taxon>Methanobacteriati</taxon>
        <taxon>Methanobacteriota</taxon>
        <taxon>Archaeoglobi</taxon>
        <taxon>Archaeoglobales</taxon>
        <taxon>Archaeoglobaceae</taxon>
        <taxon>Archaeoglobus</taxon>
    </lineage>
</organism>
<dbReference type="STRING" id="387631.Asulf_01181"/>
<dbReference type="AlphaFoldDB" id="N0BLR6"/>
<sequence length="380" mass="42571">MSAVNQLLQNEPPCIVAARVSLSLEGLLALAQFYKDKVDGLQLALVLQNYIDAASDACADWISDSKKISEVLEKARATTFTCEYMKMQGFCTDIEESQCPYRTNPAEKLKIFTRQCILFENSGELSLKINNYKAVVKISGKSGLIIHKKDKNGTVQYIPNTPLITSIYISAFREIPARDISDSEALDLINHWLSKAGRIVVEDEDDLILQEVVDIIVSGEYDIYKLELLKTGELTTVDGFFSDGKNIYIETNFLRQILEQHGITISRRKLVKPLKRVLAVKGSKLERVGEKRYRFWIFNIQAIKQCVKDDVEWEPQILEKPPSFDDLLDSDVVGGEGAESLDSVDEGVDDSSTGGDDGGTTECAKEDVYDNLEEDWDSSL</sequence>
<evidence type="ECO:0000256" key="1">
    <source>
        <dbReference type="SAM" id="MobiDB-lite"/>
    </source>
</evidence>
<proteinExistence type="predicted"/>
<gene>
    <name evidence="2" type="ORF">Asulf_01181</name>
</gene>
<evidence type="ECO:0000313" key="2">
    <source>
        <dbReference type="EMBL" id="AGK61180.1"/>
    </source>
</evidence>